<dbReference type="FunFam" id="3.40.640.10:FF:000004">
    <property type="entry name" value="Acetylornithine aminotransferase"/>
    <property type="match status" value="1"/>
</dbReference>
<comment type="subunit">
    <text evidence="4">Homodimer.</text>
</comment>
<evidence type="ECO:0000256" key="3">
    <source>
        <dbReference type="ARBA" id="ARBA00022898"/>
    </source>
</evidence>
<feature type="binding site" evidence="4">
    <location>
        <begin position="107"/>
        <end position="108"/>
    </location>
    <ligand>
        <name>pyridoxal 5'-phosphate</name>
        <dbReference type="ChEBI" id="CHEBI:597326"/>
    </ligand>
</feature>
<feature type="modified residue" description="N6-(pyridoxal phosphate)lysine" evidence="4">
    <location>
        <position position="254"/>
    </location>
</feature>
<dbReference type="PIRSF" id="PIRSF000521">
    <property type="entry name" value="Transaminase_4ab_Lys_Orn"/>
    <property type="match status" value="1"/>
</dbReference>
<proteinExistence type="inferred from homology"/>
<keyword evidence="4" id="KW-0963">Cytoplasm</keyword>
<dbReference type="GO" id="GO:0003992">
    <property type="term" value="F:N2-acetyl-L-ornithine:2-oxoglutarate 5-aminotransferase activity"/>
    <property type="evidence" value="ECO:0007669"/>
    <property type="project" value="UniProtKB-UniRule"/>
</dbReference>
<evidence type="ECO:0000256" key="1">
    <source>
        <dbReference type="ARBA" id="ARBA00022576"/>
    </source>
</evidence>
<dbReference type="InterPro" id="IPR015422">
    <property type="entry name" value="PyrdxlP-dep_Trfase_small"/>
</dbReference>
<feature type="binding site" evidence="4">
    <location>
        <begin position="225"/>
        <end position="228"/>
    </location>
    <ligand>
        <name>pyridoxal 5'-phosphate</name>
        <dbReference type="ChEBI" id="CHEBI:597326"/>
    </ligand>
</feature>
<dbReference type="UniPathway" id="UPA00068">
    <property type="reaction ID" value="UER00109"/>
</dbReference>
<dbReference type="NCBIfam" id="TIGR03246">
    <property type="entry name" value="arg_catab_astC"/>
    <property type="match status" value="1"/>
</dbReference>
<comment type="miscellaneous">
    <text evidence="4">May also have succinyldiaminopimelate aminotransferase activity, thus carrying out the corresponding step in lysine biosynthesis.</text>
</comment>
<name>A0A1T4U971_9GAMM</name>
<dbReference type="PANTHER" id="PTHR11986">
    <property type="entry name" value="AMINOTRANSFERASE CLASS III"/>
    <property type="match status" value="1"/>
</dbReference>
<dbReference type="AlphaFoldDB" id="A0A1T4U971"/>
<dbReference type="InterPro" id="IPR050103">
    <property type="entry name" value="Class-III_PLP-dep_AT"/>
</dbReference>
<evidence type="ECO:0000256" key="4">
    <source>
        <dbReference type="HAMAP-Rule" id="MF_01107"/>
    </source>
</evidence>
<feature type="binding site" evidence="4">
    <location>
        <position position="282"/>
    </location>
    <ligand>
        <name>N(2)-acetyl-L-ornithine</name>
        <dbReference type="ChEBI" id="CHEBI:57805"/>
    </ligand>
</feature>
<comment type="pathway">
    <text evidence="4">Amino-acid biosynthesis; L-arginine biosynthesis; N(2)-acetyl-L-ornithine from L-glutamate: step 4/4.</text>
</comment>
<dbReference type="GO" id="GO:0042802">
    <property type="term" value="F:identical protein binding"/>
    <property type="evidence" value="ECO:0007669"/>
    <property type="project" value="TreeGrafter"/>
</dbReference>
<keyword evidence="4" id="KW-0028">Amino-acid biosynthesis</keyword>
<keyword evidence="3 4" id="KW-0663">Pyridoxal phosphate</keyword>
<keyword evidence="2 4" id="KW-0808">Transferase</keyword>
<protein>
    <recommendedName>
        <fullName evidence="4">Acetylornithine aminotransferase</fullName>
        <shortName evidence="4">ACOAT</shortName>
        <ecNumber evidence="4">2.6.1.11</ecNumber>
    </recommendedName>
</protein>
<feature type="binding site" evidence="4">
    <location>
        <position position="283"/>
    </location>
    <ligand>
        <name>pyridoxal 5'-phosphate</name>
        <dbReference type="ChEBI" id="CHEBI:597326"/>
    </ligand>
</feature>
<evidence type="ECO:0000313" key="5">
    <source>
        <dbReference type="EMBL" id="SKA49051.1"/>
    </source>
</evidence>
<comment type="catalytic activity">
    <reaction evidence="4">
        <text>N(2)-acetyl-L-ornithine + 2-oxoglutarate = N-acetyl-L-glutamate 5-semialdehyde + L-glutamate</text>
        <dbReference type="Rhea" id="RHEA:18049"/>
        <dbReference type="ChEBI" id="CHEBI:16810"/>
        <dbReference type="ChEBI" id="CHEBI:29123"/>
        <dbReference type="ChEBI" id="CHEBI:29985"/>
        <dbReference type="ChEBI" id="CHEBI:57805"/>
        <dbReference type="EC" id="2.6.1.11"/>
    </reaction>
</comment>
<dbReference type="Proteomes" id="UP000190162">
    <property type="component" value="Unassembled WGS sequence"/>
</dbReference>
<comment type="subcellular location">
    <subcellularLocation>
        <location evidence="4">Cytoplasm</location>
    </subcellularLocation>
</comment>
<keyword evidence="6" id="KW-1185">Reference proteome</keyword>
<dbReference type="NCBIfam" id="NF002325">
    <property type="entry name" value="PRK01278.1"/>
    <property type="match status" value="1"/>
</dbReference>
<dbReference type="GO" id="GO:0005737">
    <property type="term" value="C:cytoplasm"/>
    <property type="evidence" value="ECO:0007669"/>
    <property type="project" value="UniProtKB-SubCell"/>
</dbReference>
<dbReference type="PROSITE" id="PS00600">
    <property type="entry name" value="AA_TRANSFER_CLASS_3"/>
    <property type="match status" value="1"/>
</dbReference>
<evidence type="ECO:0000313" key="6">
    <source>
        <dbReference type="Proteomes" id="UP000190162"/>
    </source>
</evidence>
<evidence type="ECO:0000256" key="2">
    <source>
        <dbReference type="ARBA" id="ARBA00022679"/>
    </source>
</evidence>
<dbReference type="InterPro" id="IPR015424">
    <property type="entry name" value="PyrdxlP-dep_Trfase"/>
</dbReference>
<dbReference type="Gene3D" id="3.40.640.10">
    <property type="entry name" value="Type I PLP-dependent aspartate aminotransferase-like (Major domain)"/>
    <property type="match status" value="1"/>
</dbReference>
<sequence length="404" mass="43375">MTADFKVERKLFDDVMVPCYAPMEMIPDKGKGARIWDLDGNEYIDFAGGIAVSCLGHCHPVMVDALKAQAEKLWHLSNVMTNAPALRLAKKLTEVSFAERVFFANSGAEANEAALKLARRWAADEFGPEKSEIIAFTQGFHGRTFFTVTVGGQAAYSDGFGPKPGDVTHLPYNDLDVLAAAISDKTCAIMMEPLQGEGGIVSADDTFLEGVRELCDKHNALLIFDEVQTGNGRTGTFYAYQQTSVTPDILSTAKSLGGGFPIGAMLTTEKLAAHMKVGTHGSTYGGNPLACAVAEAVVEEISKPEVLAGVKEREGWFRQGLEALNAKYNMFSDIRGKGLLVGAALNDEWKGRARDVLVAAGEEGLLVLVAGANVVRMTPSLVITKEEVQEGLARLDRALSKLVA</sequence>
<dbReference type="RefSeq" id="WP_078751481.1">
    <property type="nucleotide sequence ID" value="NZ_FUXU01000008.1"/>
</dbReference>
<dbReference type="NCBIfam" id="TIGR00707">
    <property type="entry name" value="argD"/>
    <property type="match status" value="1"/>
</dbReference>
<dbReference type="Gene3D" id="3.90.1150.10">
    <property type="entry name" value="Aspartate Aminotransferase, domain 1"/>
    <property type="match status" value="1"/>
</dbReference>
<dbReference type="EC" id="2.6.1.11" evidence="4"/>
<dbReference type="Pfam" id="PF00202">
    <property type="entry name" value="Aminotran_3"/>
    <property type="match status" value="1"/>
</dbReference>
<dbReference type="InterPro" id="IPR049704">
    <property type="entry name" value="Aminotrans_3_PPA_site"/>
</dbReference>
<dbReference type="InterPro" id="IPR004636">
    <property type="entry name" value="AcOrn/SuccOrn_fam"/>
</dbReference>
<keyword evidence="1 4" id="KW-0032">Aminotransferase</keyword>
<organism evidence="5 6">
    <name type="scientific">Enterovibrio nigricans DSM 22720</name>
    <dbReference type="NCBI Taxonomy" id="1121868"/>
    <lineage>
        <taxon>Bacteria</taxon>
        <taxon>Pseudomonadati</taxon>
        <taxon>Pseudomonadota</taxon>
        <taxon>Gammaproteobacteria</taxon>
        <taxon>Vibrionales</taxon>
        <taxon>Vibrionaceae</taxon>
        <taxon>Enterovibrio</taxon>
    </lineage>
</organism>
<dbReference type="PANTHER" id="PTHR11986:SF113">
    <property type="entry name" value="SUCCINYLORNITHINE TRANSAMINASE"/>
    <property type="match status" value="1"/>
</dbReference>
<dbReference type="OrthoDB" id="9801052at2"/>
<dbReference type="CDD" id="cd00610">
    <property type="entry name" value="OAT_like"/>
    <property type="match status" value="1"/>
</dbReference>
<dbReference type="HAMAP" id="MF_01107">
    <property type="entry name" value="ArgD_aminotrans_3"/>
    <property type="match status" value="1"/>
</dbReference>
<accession>A0A1T4U971</accession>
<dbReference type="InterPro" id="IPR005814">
    <property type="entry name" value="Aminotrans_3"/>
</dbReference>
<dbReference type="EMBL" id="FUXU01000008">
    <property type="protein sequence ID" value="SKA49051.1"/>
    <property type="molecule type" value="Genomic_DNA"/>
</dbReference>
<keyword evidence="4" id="KW-0055">Arginine biosynthesis</keyword>
<reference evidence="6" key="1">
    <citation type="submission" date="2017-02" db="EMBL/GenBank/DDBJ databases">
        <authorList>
            <person name="Varghese N."/>
            <person name="Submissions S."/>
        </authorList>
    </citation>
    <scope>NUCLEOTIDE SEQUENCE [LARGE SCALE GENOMIC DNA]</scope>
    <source>
        <strain evidence="6">DSM 22720</strain>
    </source>
</reference>
<dbReference type="InterPro" id="IPR015421">
    <property type="entry name" value="PyrdxlP-dep_Trfase_major"/>
</dbReference>
<gene>
    <name evidence="4" type="primary">argD</name>
    <name evidence="5" type="ORF">SAMN02745132_01022</name>
</gene>
<feature type="binding site" evidence="4">
    <location>
        <position position="140"/>
    </location>
    <ligand>
        <name>pyridoxal 5'-phosphate</name>
        <dbReference type="ChEBI" id="CHEBI:597326"/>
    </ligand>
</feature>
<dbReference type="GO" id="GO:0006526">
    <property type="term" value="P:L-arginine biosynthetic process"/>
    <property type="evidence" value="ECO:0007669"/>
    <property type="project" value="UniProtKB-UniRule"/>
</dbReference>
<comment type="cofactor">
    <cofactor evidence="4">
        <name>pyridoxal 5'-phosphate</name>
        <dbReference type="ChEBI" id="CHEBI:597326"/>
    </cofactor>
    <text evidence="4">Binds 1 pyridoxal phosphate per subunit.</text>
</comment>
<dbReference type="InterPro" id="IPR017652">
    <property type="entry name" value="Ac/SucOrn_transaminase_bac"/>
</dbReference>
<dbReference type="SUPFAM" id="SSF53383">
    <property type="entry name" value="PLP-dependent transferases"/>
    <property type="match status" value="1"/>
</dbReference>
<comment type="similarity">
    <text evidence="4">Belongs to the class-III pyridoxal-phosphate-dependent aminotransferase family. ArgD subfamily.</text>
</comment>
<feature type="binding site" evidence="4">
    <location>
        <position position="143"/>
    </location>
    <ligand>
        <name>N(2)-acetyl-L-ornithine</name>
        <dbReference type="ChEBI" id="CHEBI:57805"/>
    </ligand>
</feature>
<dbReference type="NCBIfam" id="NF003468">
    <property type="entry name" value="PRK05093.1"/>
    <property type="match status" value="1"/>
</dbReference>
<dbReference type="GO" id="GO:0030170">
    <property type="term" value="F:pyridoxal phosphate binding"/>
    <property type="evidence" value="ECO:0007669"/>
    <property type="project" value="InterPro"/>
</dbReference>